<dbReference type="AlphaFoldDB" id="A0A2A6BTZ9"/>
<reference evidence="2" key="1">
    <citation type="journal article" date="2008" name="Nat. Genet.">
        <title>The Pristionchus pacificus genome provides a unique perspective on nematode lifestyle and parasitism.</title>
        <authorList>
            <person name="Dieterich C."/>
            <person name="Clifton S.W."/>
            <person name="Schuster L.N."/>
            <person name="Chinwalla A."/>
            <person name="Delehaunty K."/>
            <person name="Dinkelacker I."/>
            <person name="Fulton L."/>
            <person name="Fulton R."/>
            <person name="Godfrey J."/>
            <person name="Minx P."/>
            <person name="Mitreva M."/>
            <person name="Roeseler W."/>
            <person name="Tian H."/>
            <person name="Witte H."/>
            <person name="Yang S.P."/>
            <person name="Wilson R.K."/>
            <person name="Sommer R.J."/>
        </authorList>
    </citation>
    <scope>NUCLEOTIDE SEQUENCE [LARGE SCALE GENOMIC DNA]</scope>
    <source>
        <strain evidence="2">PS312</strain>
    </source>
</reference>
<dbReference type="PROSITE" id="PS50181">
    <property type="entry name" value="FBOX"/>
    <property type="match status" value="1"/>
</dbReference>
<dbReference type="Proteomes" id="UP000005239">
    <property type="component" value="Unassembled WGS sequence"/>
</dbReference>
<sequence length="257" mass="29135">MDILALPVVFLHEMMKKVTIQDRLRIRLVCRGFENLVASTHAGFVDHAEFLFESYDDPDCFLAGGYFSGSIGDLAIRDFDFLDGFDDCLSFRSSLFSGITIGRFSLYVNSFPIATKMNIPLYNLQEDDYIVSAELFFKLLAAHNNLELSYVEMTSDDLKKALQAISAHLTNAKSVYLWDNVSTIVNLITSCGNNENSVDGETCGEFVVVKTPRKDIENRYMDTSLSLHYRNCWIYIDNCKWHGGTQHCSMRFGTGEE</sequence>
<accession>A0A2A6BTZ9</accession>
<keyword evidence="2" id="KW-1185">Reference proteome</keyword>
<evidence type="ECO:0000313" key="1">
    <source>
        <dbReference type="EnsemblMetazoa" id="PPA37272.1"/>
    </source>
</evidence>
<organism evidence="1 2">
    <name type="scientific">Pristionchus pacificus</name>
    <name type="common">Parasitic nematode worm</name>
    <dbReference type="NCBI Taxonomy" id="54126"/>
    <lineage>
        <taxon>Eukaryota</taxon>
        <taxon>Metazoa</taxon>
        <taxon>Ecdysozoa</taxon>
        <taxon>Nematoda</taxon>
        <taxon>Chromadorea</taxon>
        <taxon>Rhabditida</taxon>
        <taxon>Rhabditina</taxon>
        <taxon>Diplogasteromorpha</taxon>
        <taxon>Diplogasteroidea</taxon>
        <taxon>Neodiplogasteridae</taxon>
        <taxon>Pristionchus</taxon>
    </lineage>
</organism>
<accession>A0A8R1USV2</accession>
<dbReference type="EnsemblMetazoa" id="PPA37272.1">
    <property type="protein sequence ID" value="PPA37272.1"/>
    <property type="gene ID" value="WBGene00275641"/>
</dbReference>
<proteinExistence type="predicted"/>
<evidence type="ECO:0000313" key="2">
    <source>
        <dbReference type="Proteomes" id="UP000005239"/>
    </source>
</evidence>
<name>A0A2A6BTZ9_PRIPA</name>
<reference evidence="1" key="2">
    <citation type="submission" date="2022-06" db="UniProtKB">
        <authorList>
            <consortium name="EnsemblMetazoa"/>
        </authorList>
    </citation>
    <scope>IDENTIFICATION</scope>
    <source>
        <strain evidence="1">PS312</strain>
    </source>
</reference>
<protein>
    <submittedName>
        <fullName evidence="1">F-box domain-containing protein</fullName>
    </submittedName>
</protein>
<gene>
    <name evidence="1" type="primary">WBGene00275641</name>
</gene>
<dbReference type="InterPro" id="IPR001810">
    <property type="entry name" value="F-box_dom"/>
</dbReference>